<proteinExistence type="predicted"/>
<dbReference type="EMBL" id="PVNS01000015">
    <property type="protein sequence ID" value="PRO64488.1"/>
    <property type="molecule type" value="Genomic_DNA"/>
</dbReference>
<comment type="caution">
    <text evidence="1">The sequence shown here is derived from an EMBL/GenBank/DDBJ whole genome shotgun (WGS) entry which is preliminary data.</text>
</comment>
<name>A0A2P6MDY1_ALKUR</name>
<accession>A0A2P6MDY1</accession>
<sequence>MNKKLLFGCLTIVLLISGFLIADRSMVNEGRIEAENVLFENAEEAAAASDLVLEVRATERSTSIEEGENGFGIGHTLTDVEVLNVLENKTNEDPDSMLTVAEPFVESERIIGKEVTTYGNYTPLKHDDTYILFLDWGENIQNYWINSLEQGQIPLDKQESEYATTEQYESLITSVKEAYSVD</sequence>
<keyword evidence="2" id="KW-1185">Reference proteome</keyword>
<dbReference type="RefSeq" id="WP_105960152.1">
    <property type="nucleotide sequence ID" value="NZ_PVNS01000015.1"/>
</dbReference>
<evidence type="ECO:0000313" key="2">
    <source>
        <dbReference type="Proteomes" id="UP000243650"/>
    </source>
</evidence>
<dbReference type="OrthoDB" id="2611907at2"/>
<protein>
    <submittedName>
        <fullName evidence="1">Uncharacterized protein</fullName>
    </submittedName>
</protein>
<dbReference type="AlphaFoldDB" id="A0A2P6MDY1"/>
<organism evidence="1 2">
    <name type="scientific">Alkalicoccus urumqiensis</name>
    <name type="common">Bacillus urumqiensis</name>
    <dbReference type="NCBI Taxonomy" id="1548213"/>
    <lineage>
        <taxon>Bacteria</taxon>
        <taxon>Bacillati</taxon>
        <taxon>Bacillota</taxon>
        <taxon>Bacilli</taxon>
        <taxon>Bacillales</taxon>
        <taxon>Bacillaceae</taxon>
        <taxon>Alkalicoccus</taxon>
    </lineage>
</organism>
<gene>
    <name evidence="1" type="ORF">C6I21_14265</name>
</gene>
<reference evidence="1 2" key="1">
    <citation type="submission" date="2018-03" db="EMBL/GenBank/DDBJ databases">
        <title>Bacillus urumqiensis sp. nov., a moderately haloalkaliphilic bacterium isolated from a salt lake.</title>
        <authorList>
            <person name="Zhao B."/>
            <person name="Liao Z."/>
        </authorList>
    </citation>
    <scope>NUCLEOTIDE SEQUENCE [LARGE SCALE GENOMIC DNA]</scope>
    <source>
        <strain evidence="1 2">BZ-SZ-XJ18</strain>
    </source>
</reference>
<dbReference type="Proteomes" id="UP000243650">
    <property type="component" value="Unassembled WGS sequence"/>
</dbReference>
<evidence type="ECO:0000313" key="1">
    <source>
        <dbReference type="EMBL" id="PRO64488.1"/>
    </source>
</evidence>